<dbReference type="OrthoDB" id="9810101at2"/>
<name>A0A318KP85_9FIRM</name>
<dbReference type="EMBL" id="QJKH01000005">
    <property type="protein sequence ID" value="PXX79569.1"/>
    <property type="molecule type" value="Genomic_DNA"/>
</dbReference>
<keyword evidence="2" id="KW-1185">Reference proteome</keyword>
<dbReference type="RefSeq" id="WP_022936940.1">
    <property type="nucleotide sequence ID" value="NZ_CABKRQ010000002.1"/>
</dbReference>
<reference evidence="1 2" key="1">
    <citation type="submission" date="2018-05" db="EMBL/GenBank/DDBJ databases">
        <title>Genomic Encyclopedia of Type Strains, Phase IV (KMG-IV): sequencing the most valuable type-strain genomes for metagenomic binning, comparative biology and taxonomic classification.</title>
        <authorList>
            <person name="Goeker M."/>
        </authorList>
    </citation>
    <scope>NUCLEOTIDE SEQUENCE [LARGE SCALE GENOMIC DNA]</scope>
    <source>
        <strain evidence="1 2">JC118</strain>
    </source>
</reference>
<dbReference type="AlphaFoldDB" id="A0A318KP85"/>
<dbReference type="NCBIfam" id="TIGR00099">
    <property type="entry name" value="Cof-subfamily"/>
    <property type="match status" value="1"/>
</dbReference>
<dbReference type="Pfam" id="PF08282">
    <property type="entry name" value="Hydrolase_3"/>
    <property type="match status" value="1"/>
</dbReference>
<evidence type="ECO:0000313" key="1">
    <source>
        <dbReference type="EMBL" id="PXX79569.1"/>
    </source>
</evidence>
<organism evidence="1 2">
    <name type="scientific">Dielma fastidiosa</name>
    <dbReference type="NCBI Taxonomy" id="1034346"/>
    <lineage>
        <taxon>Bacteria</taxon>
        <taxon>Bacillati</taxon>
        <taxon>Bacillota</taxon>
        <taxon>Erysipelotrichia</taxon>
        <taxon>Erysipelotrichales</taxon>
        <taxon>Erysipelotrichaceae</taxon>
        <taxon>Dielma</taxon>
    </lineage>
</organism>
<dbReference type="STRING" id="1034346.GCA_000313565_00633"/>
<evidence type="ECO:0008006" key="3">
    <source>
        <dbReference type="Google" id="ProtNLM"/>
    </source>
</evidence>
<dbReference type="Proteomes" id="UP000247612">
    <property type="component" value="Unassembled WGS sequence"/>
</dbReference>
<proteinExistence type="predicted"/>
<dbReference type="GO" id="GO:0016791">
    <property type="term" value="F:phosphatase activity"/>
    <property type="evidence" value="ECO:0007669"/>
    <property type="project" value="TreeGrafter"/>
</dbReference>
<dbReference type="InterPro" id="IPR036412">
    <property type="entry name" value="HAD-like_sf"/>
</dbReference>
<dbReference type="GO" id="GO:0000287">
    <property type="term" value="F:magnesium ion binding"/>
    <property type="evidence" value="ECO:0007669"/>
    <property type="project" value="TreeGrafter"/>
</dbReference>
<dbReference type="SFLD" id="SFLDG01140">
    <property type="entry name" value="C2.B:_Phosphomannomutase_and_P"/>
    <property type="match status" value="1"/>
</dbReference>
<dbReference type="NCBIfam" id="TIGR01484">
    <property type="entry name" value="HAD-SF-IIB"/>
    <property type="match status" value="1"/>
</dbReference>
<dbReference type="Gene3D" id="3.30.1240.10">
    <property type="match status" value="1"/>
</dbReference>
<dbReference type="InterPro" id="IPR006379">
    <property type="entry name" value="HAD-SF_hydro_IIB"/>
</dbReference>
<dbReference type="SUPFAM" id="SSF56784">
    <property type="entry name" value="HAD-like"/>
    <property type="match status" value="1"/>
</dbReference>
<sequence length="278" mass="31115">MKKIIFLDIDGTLIDHDVLHGIPESTKEAIAMARENGHKCIICTGRVKSSVSHDVHDLGFDGAIYAAGCHVEVNDQKLFYTQLKPEIVRLVLDTLNQLGIGYSMEGEHKTFQDELAHQRFLTMFKEREGMNSEMARFAISTMNFSSISELNPDLDPINKCTFFAPDMAAIEKMEKVLSPYFKILVHGEKRMGLINGEMIKLGISKASGMDVILEHYGLDLADTFAYGDSLNDEEMILHAKVGIAMGNGRESIKQIADDVCERVDQDAIYKSFKKYGLI</sequence>
<comment type="caution">
    <text evidence="1">The sequence shown here is derived from an EMBL/GenBank/DDBJ whole genome shotgun (WGS) entry which is preliminary data.</text>
</comment>
<accession>A0A318KP85</accession>
<dbReference type="GO" id="GO:0005829">
    <property type="term" value="C:cytosol"/>
    <property type="evidence" value="ECO:0007669"/>
    <property type="project" value="TreeGrafter"/>
</dbReference>
<dbReference type="Gene3D" id="3.40.50.1000">
    <property type="entry name" value="HAD superfamily/HAD-like"/>
    <property type="match status" value="1"/>
</dbReference>
<dbReference type="PANTHER" id="PTHR10000">
    <property type="entry name" value="PHOSPHOSERINE PHOSPHATASE"/>
    <property type="match status" value="1"/>
</dbReference>
<gene>
    <name evidence="1" type="ORF">DES51_10539</name>
</gene>
<dbReference type="InterPro" id="IPR000150">
    <property type="entry name" value="Cof"/>
</dbReference>
<dbReference type="PANTHER" id="PTHR10000:SF25">
    <property type="entry name" value="PHOSPHATASE YKRA-RELATED"/>
    <property type="match status" value="1"/>
</dbReference>
<evidence type="ECO:0000313" key="2">
    <source>
        <dbReference type="Proteomes" id="UP000247612"/>
    </source>
</evidence>
<dbReference type="InterPro" id="IPR023214">
    <property type="entry name" value="HAD_sf"/>
</dbReference>
<dbReference type="SFLD" id="SFLDS00003">
    <property type="entry name" value="Haloacid_Dehalogenase"/>
    <property type="match status" value="1"/>
</dbReference>
<protein>
    <recommendedName>
        <fullName evidence="3">Cof-type HAD-IIB family hydrolase</fullName>
    </recommendedName>
</protein>